<evidence type="ECO:0000313" key="1">
    <source>
        <dbReference type="EMBL" id="KAG7559516.1"/>
    </source>
</evidence>
<dbReference type="EMBL" id="JAEFBK010000010">
    <property type="protein sequence ID" value="KAG7559516.1"/>
    <property type="molecule type" value="Genomic_DNA"/>
</dbReference>
<organism evidence="1 2">
    <name type="scientific">Arabidopsis thaliana x Arabidopsis arenosa</name>
    <dbReference type="NCBI Taxonomy" id="1240361"/>
    <lineage>
        <taxon>Eukaryota</taxon>
        <taxon>Viridiplantae</taxon>
        <taxon>Streptophyta</taxon>
        <taxon>Embryophyta</taxon>
        <taxon>Tracheophyta</taxon>
        <taxon>Spermatophyta</taxon>
        <taxon>Magnoliopsida</taxon>
        <taxon>eudicotyledons</taxon>
        <taxon>Gunneridae</taxon>
        <taxon>Pentapetalae</taxon>
        <taxon>rosids</taxon>
        <taxon>malvids</taxon>
        <taxon>Brassicales</taxon>
        <taxon>Brassicaceae</taxon>
        <taxon>Camelineae</taxon>
        <taxon>Arabidopsis</taxon>
    </lineage>
</organism>
<protein>
    <submittedName>
        <fullName evidence="1">Uncharacterized protein</fullName>
    </submittedName>
</protein>
<comment type="caution">
    <text evidence="1">The sequence shown here is derived from an EMBL/GenBank/DDBJ whole genome shotgun (WGS) entry which is preliminary data.</text>
</comment>
<dbReference type="Proteomes" id="UP000694240">
    <property type="component" value="Chromosome 10"/>
</dbReference>
<evidence type="ECO:0000313" key="2">
    <source>
        <dbReference type="Proteomes" id="UP000694240"/>
    </source>
</evidence>
<proteinExistence type="predicted"/>
<keyword evidence="2" id="KW-1185">Reference proteome</keyword>
<dbReference type="AlphaFoldDB" id="A0A8T1ZJN4"/>
<sequence>MRRGRHGIEFSTWTAKRVLMNFVELSFASLGSTNLVRLGSARLESVNEFDKTWVDECVLESLVGERGRRNSSRQASLAPINCELAELPTSELMLFRRAGRTARRGARCAARRRAKRGWLCKAKRYEVSYAGEMLNGERGSMLDYCGREFGKSISVSEEISAGPSDGVELVDLHRDMGSSARLQICWATSGWRFAHDRRGRLASSNRIGVTSIHRIGVTSSHRIGVTSSHRIGVTSSHWVAKISPLIGSLSGRRDYFSLGRTARLLSRSVRLLHRIGDNYSPVRRDFFTWSARSARLLHRDGETQFWVGEASSPGRRDFFSGHRPGASVHRSLSERIPLHHRRVFVAKRPSVRTPNVFWRWSMILKGSIDGNDCVKSFGSLHIFAVEVVENGLNEFVEVSPRYRSCAGVGSVGLGSFGMRQCQRASSRLGVRKDDSVFSFPQKLHATLVARQVVRNSPRSLLSLIKKLIPIESKVHLIFCSSVVFLGHCVKTTIFLMFSSLCRN</sequence>
<reference evidence="1 2" key="1">
    <citation type="submission" date="2020-12" db="EMBL/GenBank/DDBJ databases">
        <title>Concerted genomic and epigenomic changes stabilize Arabidopsis allopolyploids.</title>
        <authorList>
            <person name="Chen Z."/>
        </authorList>
    </citation>
    <scope>NUCLEOTIDE SEQUENCE [LARGE SCALE GENOMIC DNA]</scope>
    <source>
        <strain evidence="1">Allo738</strain>
        <tissue evidence="1">Leaf</tissue>
    </source>
</reference>
<accession>A0A8T1ZJN4</accession>
<name>A0A8T1ZJN4_9BRAS</name>
<gene>
    <name evidence="1" type="ORF">ISN45_Aa05g011090</name>
</gene>